<dbReference type="OrthoDB" id="5421765at2759"/>
<dbReference type="EMBL" id="VIGI01000004">
    <property type="protein sequence ID" value="KAB8301236.1"/>
    <property type="molecule type" value="Genomic_DNA"/>
</dbReference>
<name>A0A5N6KCU8_MONLA</name>
<dbReference type="AlphaFoldDB" id="A0A5N6KCU8"/>
<keyword evidence="1" id="KW-0472">Membrane</keyword>
<gene>
    <name evidence="2" type="ORF">EYC80_003123</name>
</gene>
<proteinExistence type="predicted"/>
<feature type="transmembrane region" description="Helical" evidence="1">
    <location>
        <begin position="123"/>
        <end position="146"/>
    </location>
</feature>
<protein>
    <submittedName>
        <fullName evidence="2">Uncharacterized protein</fullName>
    </submittedName>
</protein>
<accession>A0A5N6KCU8</accession>
<organism evidence="2 3">
    <name type="scientific">Monilinia laxa</name>
    <name type="common">Brown rot fungus</name>
    <name type="synonym">Sclerotinia laxa</name>
    <dbReference type="NCBI Taxonomy" id="61186"/>
    <lineage>
        <taxon>Eukaryota</taxon>
        <taxon>Fungi</taxon>
        <taxon>Dikarya</taxon>
        <taxon>Ascomycota</taxon>
        <taxon>Pezizomycotina</taxon>
        <taxon>Leotiomycetes</taxon>
        <taxon>Helotiales</taxon>
        <taxon>Sclerotiniaceae</taxon>
        <taxon>Monilinia</taxon>
    </lineage>
</organism>
<evidence type="ECO:0000313" key="3">
    <source>
        <dbReference type="Proteomes" id="UP000326757"/>
    </source>
</evidence>
<evidence type="ECO:0000313" key="2">
    <source>
        <dbReference type="EMBL" id="KAB8301236.1"/>
    </source>
</evidence>
<keyword evidence="1" id="KW-1133">Transmembrane helix</keyword>
<keyword evidence="1" id="KW-0812">Transmembrane</keyword>
<dbReference type="Proteomes" id="UP000326757">
    <property type="component" value="Unassembled WGS sequence"/>
</dbReference>
<sequence>MAELSTAPSMSVPVNTWISSITTLAPNIPPVGLPITPTLTAPISNLPNKPTVLTSISLTGSPGSLSTSSTLTKSTLPSSSWSTSERFGISSGIDSGLRYSPTAGNSTVTRVTTSHGPKLPGGAVAGIAISTFLLGALVSLVGFWLFSKRNRKANPIDDAIVSKDVEVPLQEYSMLERADDSQLRIHMRNLERLIHQHVENHYIMGTCPGSLHREDFTAGLTKFGYSDQSNPTLFTIASLLVNPKRRQIALQSLIAWVILRGVQLDNCKYSLLPDEITGFYHAISQENSRWNDPYSMINSFETRTPQITI</sequence>
<evidence type="ECO:0000256" key="1">
    <source>
        <dbReference type="SAM" id="Phobius"/>
    </source>
</evidence>
<keyword evidence="3" id="KW-1185">Reference proteome</keyword>
<comment type="caution">
    <text evidence="2">The sequence shown here is derived from an EMBL/GenBank/DDBJ whole genome shotgun (WGS) entry which is preliminary data.</text>
</comment>
<reference evidence="2 3" key="1">
    <citation type="submission" date="2019-06" db="EMBL/GenBank/DDBJ databases">
        <title>Genome Sequence of the Brown Rot Fungal Pathogen Monilinia laxa.</title>
        <authorList>
            <person name="De Miccolis Angelini R.M."/>
            <person name="Landi L."/>
            <person name="Abate D."/>
            <person name="Pollastro S."/>
            <person name="Romanazzi G."/>
            <person name="Faretra F."/>
        </authorList>
    </citation>
    <scope>NUCLEOTIDE SEQUENCE [LARGE SCALE GENOMIC DNA]</scope>
    <source>
        <strain evidence="2 3">Mlax316</strain>
    </source>
</reference>